<reference evidence="2 3" key="1">
    <citation type="submission" date="2020-11" db="EMBL/GenBank/DDBJ databases">
        <title>Hymenobacter sp.</title>
        <authorList>
            <person name="Kim M.K."/>
        </authorList>
    </citation>
    <scope>NUCLEOTIDE SEQUENCE [LARGE SCALE GENOMIC DNA]</scope>
    <source>
        <strain evidence="2 3">BT594</strain>
    </source>
</reference>
<feature type="transmembrane region" description="Helical" evidence="1">
    <location>
        <begin position="21"/>
        <end position="40"/>
    </location>
</feature>
<gene>
    <name evidence="2" type="ORF">I5L79_20130</name>
</gene>
<protein>
    <recommendedName>
        <fullName evidence="4">DUF4105 domain-containing protein</fullName>
    </recommendedName>
</protein>
<dbReference type="RefSeq" id="WP_196956883.1">
    <property type="nucleotide sequence ID" value="NZ_JADWYK010000017.1"/>
</dbReference>
<keyword evidence="3" id="KW-1185">Reference proteome</keyword>
<evidence type="ECO:0000256" key="1">
    <source>
        <dbReference type="SAM" id="Phobius"/>
    </source>
</evidence>
<keyword evidence="1" id="KW-1133">Transmembrane helix</keyword>
<accession>A0ABS0L6T3</accession>
<keyword evidence="1" id="KW-0472">Membrane</keyword>
<comment type="caution">
    <text evidence="2">The sequence shown here is derived from an EMBL/GenBank/DDBJ whole genome shotgun (WGS) entry which is preliminary data.</text>
</comment>
<evidence type="ECO:0000313" key="2">
    <source>
        <dbReference type="EMBL" id="MBG8555864.1"/>
    </source>
</evidence>
<dbReference type="EMBL" id="JADWYK010000017">
    <property type="protein sequence ID" value="MBG8555864.1"/>
    <property type="molecule type" value="Genomic_DNA"/>
</dbReference>
<name>A0ABS0L6T3_9BACT</name>
<evidence type="ECO:0000313" key="3">
    <source>
        <dbReference type="Proteomes" id="UP000601099"/>
    </source>
</evidence>
<organism evidence="2 3">
    <name type="scientific">Hymenobacter guriensis</name>
    <dbReference type="NCBI Taxonomy" id="2793065"/>
    <lineage>
        <taxon>Bacteria</taxon>
        <taxon>Pseudomonadati</taxon>
        <taxon>Bacteroidota</taxon>
        <taxon>Cytophagia</taxon>
        <taxon>Cytophagales</taxon>
        <taxon>Hymenobacteraceae</taxon>
        <taxon>Hymenobacter</taxon>
    </lineage>
</organism>
<dbReference type="Proteomes" id="UP000601099">
    <property type="component" value="Unassembled WGS sequence"/>
</dbReference>
<keyword evidence="1" id="KW-0812">Transmembrane</keyword>
<proteinExistence type="predicted"/>
<evidence type="ECO:0008006" key="4">
    <source>
        <dbReference type="Google" id="ProtNLM"/>
    </source>
</evidence>
<sequence length="236" mass="28244">MITAFHYSRRHRRRLFFPPGLLALAWLLWLGCVMLPRIYVHKQPEILLPIFPIFKTTPLRYEYGSPPYFPVYSSEVQLENFRQWQTFTLVGNLWADYLTLRQIQEASYYLRTTRKKYGYRVYFSPMATYGSFIRVINQLDEYQIFRLWIDWTHKPEAIYVFPNGRSPTDLDVVPVFQRYRRRLIIYPGNALRRSSRGWITSTDSSPLLHAPWRASTLLLLLMALLGSWKLRRLNVL</sequence>